<accession>A0A511WPZ1</accession>
<proteinExistence type="predicted"/>
<evidence type="ECO:0000256" key="1">
    <source>
        <dbReference type="SAM" id="MobiDB-lite"/>
    </source>
</evidence>
<gene>
    <name evidence="2" type="ORF">HFA01_14610</name>
</gene>
<name>A0A511WPZ1_9BACI</name>
<dbReference type="Proteomes" id="UP000321886">
    <property type="component" value="Unassembled WGS sequence"/>
</dbReference>
<reference evidence="2 3" key="1">
    <citation type="submission" date="2019-07" db="EMBL/GenBank/DDBJ databases">
        <title>Whole genome shotgun sequence of Halobacillus faecis NBRC 103569.</title>
        <authorList>
            <person name="Hosoyama A."/>
            <person name="Uohara A."/>
            <person name="Ohji S."/>
            <person name="Ichikawa N."/>
        </authorList>
    </citation>
    <scope>NUCLEOTIDE SEQUENCE [LARGE SCALE GENOMIC DNA]</scope>
    <source>
        <strain evidence="2 3">NBRC 103569</strain>
    </source>
</reference>
<organism evidence="2 3">
    <name type="scientific">Halobacillus faecis</name>
    <dbReference type="NCBI Taxonomy" id="360184"/>
    <lineage>
        <taxon>Bacteria</taxon>
        <taxon>Bacillati</taxon>
        <taxon>Bacillota</taxon>
        <taxon>Bacilli</taxon>
        <taxon>Bacillales</taxon>
        <taxon>Bacillaceae</taxon>
        <taxon>Halobacillus</taxon>
    </lineage>
</organism>
<evidence type="ECO:0000313" key="2">
    <source>
        <dbReference type="EMBL" id="GEN53199.1"/>
    </source>
</evidence>
<dbReference type="AlphaFoldDB" id="A0A511WPZ1"/>
<sequence length="53" mass="6346">MDHSDKDGRTWLAEFNSRSHVDSWCTIHHKRMPKKENVDEKTPDEQQNLTRPL</sequence>
<evidence type="ECO:0000313" key="3">
    <source>
        <dbReference type="Proteomes" id="UP000321886"/>
    </source>
</evidence>
<dbReference type="EMBL" id="BJYD01000012">
    <property type="protein sequence ID" value="GEN53199.1"/>
    <property type="molecule type" value="Genomic_DNA"/>
</dbReference>
<comment type="caution">
    <text evidence="2">The sequence shown here is derived from an EMBL/GenBank/DDBJ whole genome shotgun (WGS) entry which is preliminary data.</text>
</comment>
<feature type="compositionally biased region" description="Basic and acidic residues" evidence="1">
    <location>
        <begin position="34"/>
        <end position="44"/>
    </location>
</feature>
<protein>
    <submittedName>
        <fullName evidence="2">Uncharacterized protein</fullName>
    </submittedName>
</protein>
<feature type="region of interest" description="Disordered" evidence="1">
    <location>
        <begin position="31"/>
        <end position="53"/>
    </location>
</feature>
<keyword evidence="3" id="KW-1185">Reference proteome</keyword>